<evidence type="ECO:0000313" key="2">
    <source>
        <dbReference type="Proteomes" id="UP000749646"/>
    </source>
</evidence>
<gene>
    <name evidence="1" type="ORF">BGZ65_008805</name>
</gene>
<dbReference type="AlphaFoldDB" id="A0A9P6M800"/>
<keyword evidence="2" id="KW-1185">Reference proteome</keyword>
<protein>
    <submittedName>
        <fullName evidence="1">Uncharacterized protein</fullName>
    </submittedName>
</protein>
<accession>A0A9P6M800</accession>
<comment type="caution">
    <text evidence="1">The sequence shown here is derived from an EMBL/GenBank/DDBJ whole genome shotgun (WGS) entry which is preliminary data.</text>
</comment>
<proteinExistence type="predicted"/>
<reference evidence="1" key="1">
    <citation type="journal article" date="2020" name="Fungal Divers.">
        <title>Resolving the Mortierellaceae phylogeny through synthesis of multi-gene phylogenetics and phylogenomics.</title>
        <authorList>
            <person name="Vandepol N."/>
            <person name="Liber J."/>
            <person name="Desiro A."/>
            <person name="Na H."/>
            <person name="Kennedy M."/>
            <person name="Barry K."/>
            <person name="Grigoriev I.V."/>
            <person name="Miller A.N."/>
            <person name="O'Donnell K."/>
            <person name="Stajich J.E."/>
            <person name="Bonito G."/>
        </authorList>
    </citation>
    <scope>NUCLEOTIDE SEQUENCE</scope>
    <source>
        <strain evidence="1">MES-2147</strain>
    </source>
</reference>
<feature type="non-terminal residue" evidence="1">
    <location>
        <position position="1"/>
    </location>
</feature>
<name>A0A9P6M800_9FUNG</name>
<dbReference type="EMBL" id="JAAAHW010004449">
    <property type="protein sequence ID" value="KAF9974312.1"/>
    <property type="molecule type" value="Genomic_DNA"/>
</dbReference>
<sequence length="81" mass="9276">YITTEVGAKELGAIIKVIKDTNAELDFNDKTVQLLLEYTKKKRAEVRGVRADKTKKDKLRQELLDYGLDPNKKITPKQITD</sequence>
<evidence type="ECO:0000313" key="1">
    <source>
        <dbReference type="EMBL" id="KAF9974312.1"/>
    </source>
</evidence>
<dbReference type="Proteomes" id="UP000749646">
    <property type="component" value="Unassembled WGS sequence"/>
</dbReference>
<organism evidence="1 2">
    <name type="scientific">Modicella reniformis</name>
    <dbReference type="NCBI Taxonomy" id="1440133"/>
    <lineage>
        <taxon>Eukaryota</taxon>
        <taxon>Fungi</taxon>
        <taxon>Fungi incertae sedis</taxon>
        <taxon>Mucoromycota</taxon>
        <taxon>Mortierellomycotina</taxon>
        <taxon>Mortierellomycetes</taxon>
        <taxon>Mortierellales</taxon>
        <taxon>Mortierellaceae</taxon>
        <taxon>Modicella</taxon>
    </lineage>
</organism>